<feature type="transmembrane region" description="Helical" evidence="1">
    <location>
        <begin position="210"/>
        <end position="233"/>
    </location>
</feature>
<geneLocation type="plasmid" evidence="2 3">
    <name>unnamed2</name>
</geneLocation>
<proteinExistence type="predicted"/>
<dbReference type="KEGG" id="nsm:JO391_21005"/>
<feature type="transmembrane region" description="Helical" evidence="1">
    <location>
        <begin position="114"/>
        <end position="133"/>
    </location>
</feature>
<dbReference type="Proteomes" id="UP000826300">
    <property type="component" value="Plasmid unnamed2"/>
</dbReference>
<dbReference type="Pfam" id="PF09490">
    <property type="entry name" value="CbtA"/>
    <property type="match status" value="1"/>
</dbReference>
<dbReference type="InterPro" id="IPR012666">
    <property type="entry name" value="CbtA_put"/>
</dbReference>
<feature type="transmembrane region" description="Helical" evidence="1">
    <location>
        <begin position="82"/>
        <end position="102"/>
    </location>
</feature>
<name>A0A8G0ZZR6_9RHOB</name>
<keyword evidence="1" id="KW-0812">Transmembrane</keyword>
<dbReference type="AlphaFoldDB" id="A0A8G0ZZR6"/>
<organism evidence="2 3">
    <name type="scientific">Neotabrizicola shimadae</name>
    <dbReference type="NCBI Taxonomy" id="2807096"/>
    <lineage>
        <taxon>Bacteria</taxon>
        <taxon>Pseudomonadati</taxon>
        <taxon>Pseudomonadota</taxon>
        <taxon>Alphaproteobacteria</taxon>
        <taxon>Rhodobacterales</taxon>
        <taxon>Paracoccaceae</taxon>
        <taxon>Neotabrizicola</taxon>
    </lineage>
</organism>
<keyword evidence="1" id="KW-0472">Membrane</keyword>
<reference evidence="2" key="1">
    <citation type="submission" date="2021-02" db="EMBL/GenBank/DDBJ databases">
        <title>Rhodobacter shimadae sp. nov., an aerobic anoxygenic phototrophic bacterium isolated from a hot spring.</title>
        <authorList>
            <person name="Muramatsu S."/>
            <person name="Haruta S."/>
            <person name="Hirose S."/>
            <person name="Hanada S."/>
        </authorList>
    </citation>
    <scope>NUCLEOTIDE SEQUENCE</scope>
    <source>
        <strain evidence="2">N10</strain>
        <plasmid evidence="2">unnamed2</plasmid>
    </source>
</reference>
<gene>
    <name evidence="2" type="ORF">JO391_21005</name>
</gene>
<keyword evidence="2" id="KW-0614">Plasmid</keyword>
<evidence type="ECO:0000313" key="3">
    <source>
        <dbReference type="Proteomes" id="UP000826300"/>
    </source>
</evidence>
<feature type="transmembrane region" description="Helical" evidence="1">
    <location>
        <begin position="153"/>
        <end position="171"/>
    </location>
</feature>
<sequence>MTKTLLSGGVIAGAIAGLVAAVFQFFLIQPLIVEAERYETGELVLIGIESNKPDPAPNPLETPGHDAQGAENTDNLLVRNGLTVLTLILTWAGFGLLAGAGLTAFRALPGGGRIPATALGLIGFAVLSLAPAIDLPPELPGMEAAELADRQLWWVATVAMTAAGIFFAAGLRSWPGRLAGLALILAPHLFGAPLPPVSAPAVPPDLAALYAARVLSVNLIGWLVLAIALLWLLPEAGAKADADGLTEPG</sequence>
<feature type="transmembrane region" description="Helical" evidence="1">
    <location>
        <begin position="178"/>
        <end position="198"/>
    </location>
</feature>
<dbReference type="RefSeq" id="WP_220664773.1">
    <property type="nucleotide sequence ID" value="NZ_CP069372.1"/>
</dbReference>
<keyword evidence="3" id="KW-1185">Reference proteome</keyword>
<evidence type="ECO:0000313" key="2">
    <source>
        <dbReference type="EMBL" id="QYZ72186.1"/>
    </source>
</evidence>
<dbReference type="EMBL" id="CP069372">
    <property type="protein sequence ID" value="QYZ72186.1"/>
    <property type="molecule type" value="Genomic_DNA"/>
</dbReference>
<protein>
    <submittedName>
        <fullName evidence="2">CbtA family protein</fullName>
    </submittedName>
</protein>
<accession>A0A8G0ZZR6</accession>
<evidence type="ECO:0000256" key="1">
    <source>
        <dbReference type="SAM" id="Phobius"/>
    </source>
</evidence>
<keyword evidence="1" id="KW-1133">Transmembrane helix</keyword>